<name>A0A7R9FRN2_9CRUS</name>
<dbReference type="InterPro" id="IPR018247">
    <property type="entry name" value="EF_Hand_1_Ca_BS"/>
</dbReference>
<sequence length="165" mass="18906">MVHEWMKRDLGSITVGEWCRAMQRGTRLSLPWRMLREKFIPLDPITGLVEYNSLFHEFPTDFQQLSGDTKGVEDAVFQNRASLETIFNIMDTDNSGTISMEEFSTTCELMSQYLPSSISPSSLLDIAESIDINKDGKITLNEFLEAFRLSQHANRRCPPVPRHPH</sequence>
<gene>
    <name evidence="6" type="ORF">DSTB1V02_LOCUS11941</name>
</gene>
<feature type="domain" description="EF-hand" evidence="5">
    <location>
        <begin position="78"/>
        <end position="113"/>
    </location>
</feature>
<dbReference type="AlphaFoldDB" id="A0A7R9FRN2"/>
<accession>A0A7R9FRN2</accession>
<organism evidence="6">
    <name type="scientific">Darwinula stevensoni</name>
    <dbReference type="NCBI Taxonomy" id="69355"/>
    <lineage>
        <taxon>Eukaryota</taxon>
        <taxon>Metazoa</taxon>
        <taxon>Ecdysozoa</taxon>
        <taxon>Arthropoda</taxon>
        <taxon>Crustacea</taxon>
        <taxon>Oligostraca</taxon>
        <taxon>Ostracoda</taxon>
        <taxon>Podocopa</taxon>
        <taxon>Podocopida</taxon>
        <taxon>Darwinulocopina</taxon>
        <taxon>Darwinuloidea</taxon>
        <taxon>Darwinulidae</taxon>
        <taxon>Darwinula</taxon>
    </lineage>
</organism>
<keyword evidence="3" id="KW-0106">Calcium</keyword>
<feature type="domain" description="EF-hand" evidence="5">
    <location>
        <begin position="118"/>
        <end position="153"/>
    </location>
</feature>
<keyword evidence="4" id="KW-0464">Manganese</keyword>
<dbReference type="GO" id="GO:0005509">
    <property type="term" value="F:calcium ion binding"/>
    <property type="evidence" value="ECO:0007669"/>
    <property type="project" value="InterPro"/>
</dbReference>
<dbReference type="CDD" id="cd00051">
    <property type="entry name" value="EFh"/>
    <property type="match status" value="1"/>
</dbReference>
<dbReference type="Proteomes" id="UP000677054">
    <property type="component" value="Unassembled WGS sequence"/>
</dbReference>
<dbReference type="InterPro" id="IPR002048">
    <property type="entry name" value="EF_hand_dom"/>
</dbReference>
<dbReference type="EMBL" id="LR903698">
    <property type="protein sequence ID" value="CAD7252183.1"/>
    <property type="molecule type" value="Genomic_DNA"/>
</dbReference>
<dbReference type="Gene3D" id="1.10.238.10">
    <property type="entry name" value="EF-hand"/>
    <property type="match status" value="1"/>
</dbReference>
<proteinExistence type="predicted"/>
<dbReference type="PROSITE" id="PS00018">
    <property type="entry name" value="EF_HAND_1"/>
    <property type="match status" value="2"/>
</dbReference>
<reference evidence="6" key="1">
    <citation type="submission" date="2020-11" db="EMBL/GenBank/DDBJ databases">
        <authorList>
            <person name="Tran Van P."/>
        </authorList>
    </citation>
    <scope>NUCLEOTIDE SEQUENCE</scope>
</reference>
<comment type="cofactor">
    <cofactor evidence="1">
        <name>Mn(2+)</name>
        <dbReference type="ChEBI" id="CHEBI:29035"/>
    </cofactor>
</comment>
<dbReference type="SUPFAM" id="SSF47473">
    <property type="entry name" value="EF-hand"/>
    <property type="match status" value="1"/>
</dbReference>
<dbReference type="SMART" id="SM00054">
    <property type="entry name" value="EFh"/>
    <property type="match status" value="2"/>
</dbReference>
<dbReference type="OrthoDB" id="442428at2759"/>
<evidence type="ECO:0000256" key="3">
    <source>
        <dbReference type="ARBA" id="ARBA00022837"/>
    </source>
</evidence>
<dbReference type="PANTHER" id="PTHR45668:SF3">
    <property type="entry name" value="SERINE_THREONINE-PROTEIN PHOSPHATASE RDGC"/>
    <property type="match status" value="1"/>
</dbReference>
<dbReference type="EMBL" id="CAJPEV010004181">
    <property type="protein sequence ID" value="CAG0901330.1"/>
    <property type="molecule type" value="Genomic_DNA"/>
</dbReference>
<dbReference type="InterPro" id="IPR051134">
    <property type="entry name" value="PPP_phosphatase"/>
</dbReference>
<evidence type="ECO:0000313" key="6">
    <source>
        <dbReference type="EMBL" id="CAD7252183.1"/>
    </source>
</evidence>
<keyword evidence="7" id="KW-1185">Reference proteome</keyword>
<dbReference type="PROSITE" id="PS50222">
    <property type="entry name" value="EF_HAND_2"/>
    <property type="match status" value="2"/>
</dbReference>
<evidence type="ECO:0000256" key="2">
    <source>
        <dbReference type="ARBA" id="ARBA00022723"/>
    </source>
</evidence>
<evidence type="ECO:0000259" key="5">
    <source>
        <dbReference type="PROSITE" id="PS50222"/>
    </source>
</evidence>
<keyword evidence="2" id="KW-0479">Metal-binding</keyword>
<evidence type="ECO:0000256" key="1">
    <source>
        <dbReference type="ARBA" id="ARBA00001936"/>
    </source>
</evidence>
<evidence type="ECO:0000256" key="4">
    <source>
        <dbReference type="ARBA" id="ARBA00023211"/>
    </source>
</evidence>
<protein>
    <recommendedName>
        <fullName evidence="5">EF-hand domain-containing protein</fullName>
    </recommendedName>
</protein>
<dbReference type="PANTHER" id="PTHR45668">
    <property type="entry name" value="SERINE/THREONINE-PROTEIN PHOSPHATASE 5-RELATED"/>
    <property type="match status" value="1"/>
</dbReference>
<dbReference type="Pfam" id="PF13499">
    <property type="entry name" value="EF-hand_7"/>
    <property type="match status" value="1"/>
</dbReference>
<evidence type="ECO:0000313" key="7">
    <source>
        <dbReference type="Proteomes" id="UP000677054"/>
    </source>
</evidence>
<dbReference type="InterPro" id="IPR011992">
    <property type="entry name" value="EF-hand-dom_pair"/>
</dbReference>